<sequence length="178" mass="19827">MSREFGTTAWGRDWRRLAEPTLITRPDPALPRARSMARRDRVRDIVVAPGRITAVVDERSPHDVVVDVPVWDAPRLERARETLSHTYGDDLPDTVHAELSRIGQPPGPDPVTLTATCGCTGRKIPCPHILATYFEMARRLDQRPRLALVLRGLTDAHAPLDTARIPIGLIDPVDFYGS</sequence>
<name>A0A6M5K8F1_9ACTN</name>
<evidence type="ECO:0000313" key="1">
    <source>
        <dbReference type="EMBL" id="QJU69509.1"/>
    </source>
</evidence>
<accession>A0A6M5K8F1</accession>
<dbReference type="PROSITE" id="PS50966">
    <property type="entry name" value="ZF_SWIM"/>
    <property type="match status" value="1"/>
</dbReference>
<dbReference type="InterPro" id="IPR007527">
    <property type="entry name" value="Znf_SWIM"/>
</dbReference>
<protein>
    <submittedName>
        <fullName evidence="1">SWIM zinc finger protein</fullName>
    </submittedName>
</protein>
<dbReference type="PANTHER" id="PTHR38133:SF1">
    <property type="entry name" value="SLR1429 PROTEIN"/>
    <property type="match status" value="1"/>
</dbReference>
<proteinExistence type="predicted"/>
<reference evidence="1" key="1">
    <citation type="submission" date="2020-04" db="EMBL/GenBank/DDBJ databases">
        <title>Discovery, Biosynthesis and Heterologous Production of Loongmycin A, a Potent Anti-Cancer indolocarbazole alkaloid.</title>
        <authorList>
            <person name="Yang C."/>
            <person name="Zhang B."/>
            <person name="Xue W."/>
            <person name="Li W."/>
            <person name="Xu Z."/>
            <person name="Shi J."/>
            <person name="Shen Y."/>
            <person name="Jiao R."/>
            <person name="Tan R."/>
            <person name="Ge H."/>
        </authorList>
    </citation>
    <scope>NUCLEOTIDE SEQUENCE</scope>
    <source>
        <strain evidence="1">NA01583</strain>
    </source>
</reference>
<dbReference type="PANTHER" id="PTHR38133">
    <property type="entry name" value="SLR1429 PROTEIN"/>
    <property type="match status" value="1"/>
</dbReference>
<dbReference type="GO" id="GO:0008270">
    <property type="term" value="F:zinc ion binding"/>
    <property type="evidence" value="ECO:0007669"/>
    <property type="project" value="InterPro"/>
</dbReference>
<organism evidence="1">
    <name type="scientific">Nocardiopsis flavescens</name>
    <dbReference type="NCBI Taxonomy" id="758803"/>
    <lineage>
        <taxon>Bacteria</taxon>
        <taxon>Bacillati</taxon>
        <taxon>Actinomycetota</taxon>
        <taxon>Actinomycetes</taxon>
        <taxon>Streptosporangiales</taxon>
        <taxon>Nocardiopsidaceae</taxon>
        <taxon>Nocardiopsis</taxon>
    </lineage>
</organism>
<dbReference type="EMBL" id="MT371051">
    <property type="protein sequence ID" value="QJU69509.1"/>
    <property type="molecule type" value="Genomic_DNA"/>
</dbReference>
<dbReference type="AlphaFoldDB" id="A0A6M5K8F1"/>